<dbReference type="AlphaFoldDB" id="A0A1R0H533"/>
<dbReference type="InterPro" id="IPR001202">
    <property type="entry name" value="WW_dom"/>
</dbReference>
<comment type="caution">
    <text evidence="3">The sequence shown here is derived from an EMBL/GenBank/DDBJ whole genome shotgun (WGS) entry which is preliminary data.</text>
</comment>
<feature type="compositionally biased region" description="Polar residues" evidence="1">
    <location>
        <begin position="245"/>
        <end position="266"/>
    </location>
</feature>
<organism evidence="3 4">
    <name type="scientific">Smittium mucronatum</name>
    <dbReference type="NCBI Taxonomy" id="133383"/>
    <lineage>
        <taxon>Eukaryota</taxon>
        <taxon>Fungi</taxon>
        <taxon>Fungi incertae sedis</taxon>
        <taxon>Zoopagomycota</taxon>
        <taxon>Kickxellomycotina</taxon>
        <taxon>Harpellomycetes</taxon>
        <taxon>Harpellales</taxon>
        <taxon>Legeriomycetaceae</taxon>
        <taxon>Smittium</taxon>
    </lineage>
</organism>
<dbReference type="InterPro" id="IPR036020">
    <property type="entry name" value="WW_dom_sf"/>
</dbReference>
<feature type="region of interest" description="Disordered" evidence="1">
    <location>
        <begin position="147"/>
        <end position="167"/>
    </location>
</feature>
<dbReference type="STRING" id="133383.A0A1R0H533"/>
<gene>
    <name evidence="3" type="ORF">AYI68_g1630</name>
</gene>
<feature type="region of interest" description="Disordered" evidence="1">
    <location>
        <begin position="558"/>
        <end position="582"/>
    </location>
</feature>
<sequence>MEIDSRNSPRLALGGSSATDSIWYQVFEPDSENILYVNPDSGECSMVYPQTGIVEKRDPQEIWWELIDDTTGFPYYFNSKILETVWIPPDDCLIISAKPFMDSGDSGRRLSQGLVSLAQNSITDKESLDLDNTLIAHSLLLDDDEAHESNKSGSLENETNNIIINNDSGSKLCEDPFDTKKSTEQSKKRAHESLAFDTDYILESYGYGQTSSSKTNLLSKSSIEDSSNQDMLESKSGIESHSKDSLLTSRSSINTDSKESTQSSGLDTKEPQKRGSLELEKKPIGGSMILDSLDLKKVSLLSDPLLSKLMSDLNKPKSKPRATKSMVYKSHSKREFNNTKTKSVIDPRNSFDYDWESFLEKQLGKKSDTSLDFGKKDFSSEKTAIIPSKKVENVSTDINNSDQKLKRANSSFEKMLFTEFCDSDGKNLPHINFEAPEDEPNSFIDESFENDIALIYPELDLSYLNLDKIYPEIPQDDTSSVKSIPESKKSHTSIHIDKDNTQQALIATNDEDKNSLKVVGEPPIINSKKSFTASENEPFIKTNRPSSFVKSALSAPISPDFKHSRSRSSVMKKRATLLPGKH</sequence>
<feature type="region of interest" description="Disordered" evidence="1">
    <location>
        <begin position="228"/>
        <end position="280"/>
    </location>
</feature>
<feature type="compositionally biased region" description="Basic residues" evidence="1">
    <location>
        <begin position="564"/>
        <end position="582"/>
    </location>
</feature>
<evidence type="ECO:0000313" key="3">
    <source>
        <dbReference type="EMBL" id="OLY84211.1"/>
    </source>
</evidence>
<keyword evidence="4" id="KW-1185">Reference proteome</keyword>
<dbReference type="OrthoDB" id="437889at2759"/>
<evidence type="ECO:0000259" key="2">
    <source>
        <dbReference type="PROSITE" id="PS50020"/>
    </source>
</evidence>
<evidence type="ECO:0000256" key="1">
    <source>
        <dbReference type="SAM" id="MobiDB-lite"/>
    </source>
</evidence>
<protein>
    <submittedName>
        <fullName evidence="3">Rho GTPase-activating protein 39</fullName>
    </submittedName>
</protein>
<reference evidence="3 4" key="1">
    <citation type="journal article" date="2016" name="Mol. Biol. Evol.">
        <title>Genome-Wide Survey of Gut Fungi (Harpellales) Reveals the First Horizontally Transferred Ubiquitin Gene from a Mosquito Host.</title>
        <authorList>
            <person name="Wang Y."/>
            <person name="White M.M."/>
            <person name="Kvist S."/>
            <person name="Moncalvo J.M."/>
        </authorList>
    </citation>
    <scope>NUCLEOTIDE SEQUENCE [LARGE SCALE GENOMIC DNA]</scope>
    <source>
        <strain evidence="3 4">ALG-7-W6</strain>
    </source>
</reference>
<accession>A0A1R0H533</accession>
<evidence type="ECO:0000313" key="4">
    <source>
        <dbReference type="Proteomes" id="UP000187455"/>
    </source>
</evidence>
<name>A0A1R0H533_9FUNG</name>
<feature type="domain" description="WW" evidence="2">
    <location>
        <begin position="58"/>
        <end position="91"/>
    </location>
</feature>
<feature type="compositionally biased region" description="Basic and acidic residues" evidence="1">
    <location>
        <begin position="267"/>
        <end position="280"/>
    </location>
</feature>
<dbReference type="Proteomes" id="UP000187455">
    <property type="component" value="Unassembled WGS sequence"/>
</dbReference>
<dbReference type="SMART" id="SM00456">
    <property type="entry name" value="WW"/>
    <property type="match status" value="2"/>
</dbReference>
<proteinExistence type="predicted"/>
<dbReference type="SUPFAM" id="SSF51045">
    <property type="entry name" value="WW domain"/>
    <property type="match status" value="1"/>
</dbReference>
<feature type="compositionally biased region" description="Basic and acidic residues" evidence="1">
    <location>
        <begin position="232"/>
        <end position="244"/>
    </location>
</feature>
<dbReference type="PROSITE" id="PS50020">
    <property type="entry name" value="WW_DOMAIN_2"/>
    <property type="match status" value="1"/>
</dbReference>
<dbReference type="EMBL" id="LSSL01000581">
    <property type="protein sequence ID" value="OLY84211.1"/>
    <property type="molecule type" value="Genomic_DNA"/>
</dbReference>